<gene>
    <name evidence="2" type="ORF">HII17_14140</name>
</gene>
<evidence type="ECO:0000313" key="2">
    <source>
        <dbReference type="EMBL" id="NMP32698.1"/>
    </source>
</evidence>
<name>A0A7Y0LDS7_9GAMM</name>
<keyword evidence="1" id="KW-0732">Signal</keyword>
<dbReference type="EMBL" id="JABBXH010000004">
    <property type="protein sequence ID" value="NMP32698.1"/>
    <property type="molecule type" value="Genomic_DNA"/>
</dbReference>
<dbReference type="SUPFAM" id="SSF53850">
    <property type="entry name" value="Periplasmic binding protein-like II"/>
    <property type="match status" value="1"/>
</dbReference>
<accession>A0A7Y0LDS7</accession>
<dbReference type="Gene3D" id="3.40.190.10">
    <property type="entry name" value="Periplasmic binding protein-like II"/>
    <property type="match status" value="2"/>
</dbReference>
<evidence type="ECO:0000313" key="3">
    <source>
        <dbReference type="Proteomes" id="UP000568664"/>
    </source>
</evidence>
<feature type="chain" id="PRO_5030763609" evidence="1">
    <location>
        <begin position="23"/>
        <end position="248"/>
    </location>
</feature>
<keyword evidence="3" id="KW-1185">Reference proteome</keyword>
<dbReference type="RefSeq" id="WP_169076000.1">
    <property type="nucleotide sequence ID" value="NZ_JABBXH010000004.1"/>
</dbReference>
<dbReference type="Proteomes" id="UP000568664">
    <property type="component" value="Unassembled WGS sequence"/>
</dbReference>
<sequence length="248" mass="27950">MHMRIFSLLFLLCTLISHDVWADTIVLAVGPDHQEMHDNNYAIYRANWEFLSISLKQQGYKLEARSMPWARAKDTVKSGQSHGLFLAANFAGRDQWASLSKPLGYEVYGCFFHKENAGAQSVIAAVRLGQHDRILSYLSPDKLLNVTTAQKGLTLLHKQKVDRFIVAQSYGEYILANELSSISAALQFDPNQSERRSLHVAFAKNNESSLNALAIVNNAISYGVSKGFYSKVMQDNQVPLRMQFNYDL</sequence>
<evidence type="ECO:0000256" key="1">
    <source>
        <dbReference type="SAM" id="SignalP"/>
    </source>
</evidence>
<reference evidence="2 3" key="1">
    <citation type="submission" date="2020-04" db="EMBL/GenBank/DDBJ databases">
        <title>Thalassotalea sp. M1531, isolated from the surface of marine red alga.</title>
        <authorList>
            <person name="Pang L."/>
            <person name="Lu D.-C."/>
        </authorList>
    </citation>
    <scope>NUCLEOTIDE SEQUENCE [LARGE SCALE GENOMIC DNA]</scope>
    <source>
        <strain evidence="2 3">M1531</strain>
    </source>
</reference>
<proteinExistence type="predicted"/>
<protein>
    <submittedName>
        <fullName evidence="2">Amino acid ABC transporter substrate-binding protein</fullName>
    </submittedName>
</protein>
<dbReference type="AlphaFoldDB" id="A0A7Y0LDS7"/>
<comment type="caution">
    <text evidence="2">The sequence shown here is derived from an EMBL/GenBank/DDBJ whole genome shotgun (WGS) entry which is preliminary data.</text>
</comment>
<feature type="signal peptide" evidence="1">
    <location>
        <begin position="1"/>
        <end position="22"/>
    </location>
</feature>
<organism evidence="2 3">
    <name type="scientific">Thalassotalea algicola</name>
    <dbReference type="NCBI Taxonomy" id="2716224"/>
    <lineage>
        <taxon>Bacteria</taxon>
        <taxon>Pseudomonadati</taxon>
        <taxon>Pseudomonadota</taxon>
        <taxon>Gammaproteobacteria</taxon>
        <taxon>Alteromonadales</taxon>
        <taxon>Colwelliaceae</taxon>
        <taxon>Thalassotalea</taxon>
    </lineage>
</organism>